<dbReference type="Proteomes" id="UP000002700">
    <property type="component" value="Chromosome I"/>
</dbReference>
<dbReference type="EnsemblBacteria" id="ABA49879">
    <property type="protein sequence ID" value="ABA49879"/>
    <property type="gene ID" value="BURPS1710b_0216"/>
</dbReference>
<dbReference type="KEGG" id="bpm:BURPS1710b_0216"/>
<organism evidence="1 2">
    <name type="scientific">Burkholderia pseudomallei (strain 1710b)</name>
    <dbReference type="NCBI Taxonomy" id="320372"/>
    <lineage>
        <taxon>Bacteria</taxon>
        <taxon>Pseudomonadati</taxon>
        <taxon>Pseudomonadota</taxon>
        <taxon>Betaproteobacteria</taxon>
        <taxon>Burkholderiales</taxon>
        <taxon>Burkholderiaceae</taxon>
        <taxon>Burkholderia</taxon>
        <taxon>pseudomallei group</taxon>
    </lineage>
</organism>
<dbReference type="AlphaFoldDB" id="Q3JXS1"/>
<name>Q3JXS1_BURP1</name>
<protein>
    <submittedName>
        <fullName evidence="1">Uncharacterized protein</fullName>
    </submittedName>
</protein>
<evidence type="ECO:0000313" key="1">
    <source>
        <dbReference type="EMBL" id="ABA49879.1"/>
    </source>
</evidence>
<evidence type="ECO:0000313" key="2">
    <source>
        <dbReference type="Proteomes" id="UP000002700"/>
    </source>
</evidence>
<proteinExistence type="predicted"/>
<sequence length="30" mass="3276">MAQSVSFTHVMAQRHDCINGTVGSNSDLRI</sequence>
<gene>
    <name evidence="1" type="ordered locus">BURPS1710b_0216</name>
</gene>
<dbReference type="HOGENOM" id="CLU_3402541_0_0_4"/>
<accession>Q3JXS1</accession>
<dbReference type="EMBL" id="CP000124">
    <property type="protein sequence ID" value="ABA49879.1"/>
    <property type="molecule type" value="Genomic_DNA"/>
</dbReference>
<reference evidence="1 2" key="1">
    <citation type="submission" date="2005-09" db="EMBL/GenBank/DDBJ databases">
        <authorList>
            <person name="Woods D.E."/>
            <person name="Nierman W.C."/>
        </authorList>
    </citation>
    <scope>NUCLEOTIDE SEQUENCE [LARGE SCALE GENOMIC DNA]</scope>
    <source>
        <strain evidence="1 2">1710b</strain>
    </source>
</reference>